<organism evidence="16">
    <name type="scientific">uncultured Desulfobacterium sp</name>
    <dbReference type="NCBI Taxonomy" id="201089"/>
    <lineage>
        <taxon>Bacteria</taxon>
        <taxon>Pseudomonadati</taxon>
        <taxon>Thermodesulfobacteriota</taxon>
        <taxon>Desulfobacteria</taxon>
        <taxon>Desulfobacterales</taxon>
        <taxon>Desulfobacteriaceae</taxon>
        <taxon>Desulfobacterium</taxon>
        <taxon>environmental samples</taxon>
    </lineage>
</organism>
<dbReference type="HAMAP" id="MF_02002">
    <property type="entry name" value="Ile_tRNA_synth_type1"/>
    <property type="match status" value="1"/>
</dbReference>
<evidence type="ECO:0000256" key="1">
    <source>
        <dbReference type="ARBA" id="ARBA00006887"/>
    </source>
</evidence>
<evidence type="ECO:0000259" key="15">
    <source>
        <dbReference type="Pfam" id="PF08264"/>
    </source>
</evidence>
<dbReference type="GO" id="GO:0000049">
    <property type="term" value="F:tRNA binding"/>
    <property type="evidence" value="ECO:0007669"/>
    <property type="project" value="InterPro"/>
</dbReference>
<dbReference type="FunFam" id="1.10.730.20:FF:000001">
    <property type="entry name" value="Isoleucine--tRNA ligase"/>
    <property type="match status" value="1"/>
</dbReference>
<dbReference type="SUPFAM" id="SSF50677">
    <property type="entry name" value="ValRS/IleRS/LeuRS editing domain"/>
    <property type="match status" value="1"/>
</dbReference>
<evidence type="ECO:0000313" key="16">
    <source>
        <dbReference type="EMBL" id="SPD73741.1"/>
    </source>
</evidence>
<dbReference type="Gene3D" id="3.40.50.620">
    <property type="entry name" value="HUPs"/>
    <property type="match status" value="2"/>
</dbReference>
<comment type="function">
    <text evidence="10 12">Catalyzes the attachment of isoleucine to tRNA(Ile). As IleRS can inadvertently accommodate and process structurally similar amino acids such as valine, to avoid such errors it has two additional distinct tRNA(Ile)-dependent editing activities. One activity is designated as 'pretransfer' editing and involves the hydrolysis of activated Val-AMP. The other activity is designated 'posttransfer' editing and involves deacylation of mischarged Val-tRNA(Ile).</text>
</comment>
<feature type="domain" description="Zinc finger FPG/IleRS-type" evidence="14">
    <location>
        <begin position="898"/>
        <end position="925"/>
    </location>
</feature>
<dbReference type="InterPro" id="IPR001412">
    <property type="entry name" value="aa-tRNA-synth_I_CS"/>
</dbReference>
<dbReference type="FunFam" id="3.40.50.620:FF:000042">
    <property type="entry name" value="Isoleucine--tRNA ligase"/>
    <property type="match status" value="1"/>
</dbReference>
<dbReference type="InterPro" id="IPR023585">
    <property type="entry name" value="Ile-tRNA-ligase_type1"/>
</dbReference>
<dbReference type="InterPro" id="IPR014729">
    <property type="entry name" value="Rossmann-like_a/b/a_fold"/>
</dbReference>
<dbReference type="GO" id="GO:0008270">
    <property type="term" value="F:zinc ion binding"/>
    <property type="evidence" value="ECO:0007669"/>
    <property type="project" value="UniProtKB-UniRule"/>
</dbReference>
<dbReference type="EMBL" id="OJIN01000104">
    <property type="protein sequence ID" value="SPD73741.1"/>
    <property type="molecule type" value="Genomic_DNA"/>
</dbReference>
<evidence type="ECO:0000256" key="11">
    <source>
        <dbReference type="ARBA" id="ARBA00048359"/>
    </source>
</evidence>
<evidence type="ECO:0000256" key="4">
    <source>
        <dbReference type="ARBA" id="ARBA00022723"/>
    </source>
</evidence>
<dbReference type="PANTHER" id="PTHR42765">
    <property type="entry name" value="SOLEUCYL-TRNA SYNTHETASE"/>
    <property type="match status" value="1"/>
</dbReference>
<keyword evidence="5 12" id="KW-0547">Nucleotide-binding</keyword>
<evidence type="ECO:0000256" key="5">
    <source>
        <dbReference type="ARBA" id="ARBA00022741"/>
    </source>
</evidence>
<keyword evidence="9 12" id="KW-0030">Aminoacyl-tRNA synthetase</keyword>
<evidence type="ECO:0000256" key="7">
    <source>
        <dbReference type="ARBA" id="ARBA00022840"/>
    </source>
</evidence>
<dbReference type="InterPro" id="IPR010663">
    <property type="entry name" value="Znf_FPG/IleRS"/>
</dbReference>
<evidence type="ECO:0000259" key="13">
    <source>
        <dbReference type="Pfam" id="PF00133"/>
    </source>
</evidence>
<comment type="domain">
    <text evidence="12">IleRS has two distinct active sites: one for aminoacylation and one for editing. The misactivated valine is translocated from the active site to the editing site, which sterically excludes the correctly activated isoleucine. The single editing site contains two valyl binding pockets, one specific for each substrate (Val-AMP or Val-tRNA(Ile)).</text>
</comment>
<accession>A0A445MWM0</accession>
<keyword evidence="3 12" id="KW-0436">Ligase</keyword>
<dbReference type="GO" id="GO:0005829">
    <property type="term" value="C:cytosol"/>
    <property type="evidence" value="ECO:0007669"/>
    <property type="project" value="TreeGrafter"/>
</dbReference>
<evidence type="ECO:0000256" key="8">
    <source>
        <dbReference type="ARBA" id="ARBA00022917"/>
    </source>
</evidence>
<dbReference type="InterPro" id="IPR050081">
    <property type="entry name" value="Ile-tRNA_ligase"/>
</dbReference>
<keyword evidence="4 12" id="KW-0479">Metal-binding</keyword>
<feature type="short sequence motif" description="'HIGH' region" evidence="12">
    <location>
        <begin position="57"/>
        <end position="67"/>
    </location>
</feature>
<dbReference type="CDD" id="cd00818">
    <property type="entry name" value="IleRS_core"/>
    <property type="match status" value="1"/>
</dbReference>
<comment type="subunit">
    <text evidence="12">Monomer.</text>
</comment>
<feature type="domain" description="Methionyl/Valyl/Leucyl/Isoleucyl-tRNA synthetase anticodon-binding" evidence="15">
    <location>
        <begin position="686"/>
        <end position="841"/>
    </location>
</feature>
<protein>
    <recommendedName>
        <fullName evidence="12">Isoleucine--tRNA ligase</fullName>
        <ecNumber evidence="12">6.1.1.5</ecNumber>
    </recommendedName>
    <alternativeName>
        <fullName evidence="12">Isoleucyl-tRNA synthetase</fullName>
        <shortName evidence="12">IleRS</shortName>
    </alternativeName>
</protein>
<evidence type="ECO:0000256" key="6">
    <source>
        <dbReference type="ARBA" id="ARBA00022833"/>
    </source>
</evidence>
<dbReference type="EC" id="6.1.1.5" evidence="12"/>
<gene>
    <name evidence="12 16" type="primary">ileS</name>
    <name evidence="16" type="ORF">PITCH_A1920080</name>
</gene>
<dbReference type="SUPFAM" id="SSF47323">
    <property type="entry name" value="Anticodon-binding domain of a subclass of class I aminoacyl-tRNA synthetases"/>
    <property type="match status" value="1"/>
</dbReference>
<dbReference type="Pfam" id="PF08264">
    <property type="entry name" value="Anticodon_1"/>
    <property type="match status" value="1"/>
</dbReference>
<dbReference type="AlphaFoldDB" id="A0A445MWM0"/>
<feature type="binding site" evidence="12">
    <location>
        <position position="562"/>
    </location>
    <ligand>
        <name>L-isoleucyl-5'-AMP</name>
        <dbReference type="ChEBI" id="CHEBI:178002"/>
    </ligand>
</feature>
<dbReference type="InterPro" id="IPR013155">
    <property type="entry name" value="M/V/L/I-tRNA-synth_anticd-bd"/>
</dbReference>
<feature type="binding site" evidence="12">
    <location>
        <position position="923"/>
    </location>
    <ligand>
        <name>Zn(2+)</name>
        <dbReference type="ChEBI" id="CHEBI:29105"/>
    </ligand>
</feature>
<keyword evidence="8 12" id="KW-0648">Protein biosynthesis</keyword>
<dbReference type="GO" id="GO:0006428">
    <property type="term" value="P:isoleucyl-tRNA aminoacylation"/>
    <property type="evidence" value="ECO:0007669"/>
    <property type="project" value="UniProtKB-UniRule"/>
</dbReference>
<name>A0A445MWM0_9BACT</name>
<feature type="domain" description="Aminoacyl-tRNA synthetase class Ia" evidence="13">
    <location>
        <begin position="27"/>
        <end position="641"/>
    </location>
</feature>
<dbReference type="InterPro" id="IPR002300">
    <property type="entry name" value="aa-tRNA-synth_Ia"/>
</dbReference>
<sequence>MDYKQTLNLPDTAFPMKANLVKKEPEMLERWEKMGLYRLIRESSRGRKHYMLHDGPPYANGNIHMGTAFNKILKDIIIKSKQMTGFDAPYVPGWDCHGLPIEHKVDMELGSRKNGMTQIDIRQHCRRYAEKYIDIQRNEFRRLGVLGEWDRPYLTMDYSYEAAIVREFGRFANNGSLVKSKKPNYWCISCQTALAEAEVEYGNHTSPSIFVKFPMISDMAGRWPELKGKSVFVLIWTTTPWTIPANLAIALHPELEYVAVETNENEVLILAKGLLHVCMDTFGIKSYKVLVEFSATELVDLKARHPLYDRPSVIVLAPYVTLEAGSGCVHTAPGHGREDYETGLEYGLDVYSPVDDSGCFTPDVDFFAGLQVFEANKVINKKLAETGALLKEEDITHEYPHCWRCKKPVIFRSTEQWFISMEKNELRKRALDSISNVSWIPSWGQERIYNMIANRPDWCISRQRAWGVPITVFFCKDCGALVVSEEIISHVCSLVEEKGADVWFNEPEENLVPSGTKCPGCGGARFEKETDILDVWFDSGVSYAAVMEERSYLASPADLYLEGSDQHRGWFHSSLLCSVGTRGTAPYRNVLTHGFVVDGSGKAMHKSAGNVIAPEELIKNYGAEIIRMWVAGEDYRDNIRLSKEILQRLTEAYRRIRNTCRYLLGNLVGFDPASDRVPYKEMEELDRWALHKLQELSERVFKAYDDFNFHIVYHSLHNFCVLDLSAFYLDIIKDRLYTSPKKSKARRSAQTAMNEILEVLVRLMAPILSFTAEEIWQHMNANGRSASVHADLFIPVKEEFKDGGLAERWETIISVRKEATKALELARKEKTIGHPLDASVTIGLPSDLFEAVSPYRDQFRTILIVSSAEIVPAGELQEGIESETIAGLKVKVTPSSDKKCERCWVHDPTVGVDSSHPTICKRCLDALNES</sequence>
<evidence type="ECO:0000256" key="2">
    <source>
        <dbReference type="ARBA" id="ARBA00022490"/>
    </source>
</evidence>
<dbReference type="InterPro" id="IPR009080">
    <property type="entry name" value="tRNAsynth_Ia_anticodon-bd"/>
</dbReference>
<feature type="short sequence motif" description="'KMSKS' region" evidence="12">
    <location>
        <begin position="603"/>
        <end position="607"/>
    </location>
</feature>
<dbReference type="Pfam" id="PF06827">
    <property type="entry name" value="zf-FPG_IleRS"/>
    <property type="match status" value="1"/>
</dbReference>
<evidence type="ECO:0000259" key="14">
    <source>
        <dbReference type="Pfam" id="PF06827"/>
    </source>
</evidence>
<dbReference type="NCBIfam" id="TIGR00392">
    <property type="entry name" value="ileS"/>
    <property type="match status" value="1"/>
</dbReference>
<comment type="subcellular location">
    <subcellularLocation>
        <location evidence="12">Cytoplasm</location>
    </subcellularLocation>
</comment>
<feature type="binding site" evidence="12">
    <location>
        <position position="900"/>
    </location>
    <ligand>
        <name>Zn(2+)</name>
        <dbReference type="ChEBI" id="CHEBI:29105"/>
    </ligand>
</feature>
<evidence type="ECO:0000256" key="3">
    <source>
        <dbReference type="ARBA" id="ARBA00022598"/>
    </source>
</evidence>
<dbReference type="CDD" id="cd07960">
    <property type="entry name" value="Anticodon_Ia_Ile_BEm"/>
    <property type="match status" value="1"/>
</dbReference>
<feature type="binding site" evidence="12">
    <location>
        <position position="903"/>
    </location>
    <ligand>
        <name>Zn(2+)</name>
        <dbReference type="ChEBI" id="CHEBI:29105"/>
    </ligand>
</feature>
<dbReference type="InterPro" id="IPR002301">
    <property type="entry name" value="Ile-tRNA-ligase"/>
</dbReference>
<dbReference type="PRINTS" id="PR00984">
    <property type="entry name" value="TRNASYNTHILE"/>
</dbReference>
<dbReference type="SUPFAM" id="SSF52374">
    <property type="entry name" value="Nucleotidylyl transferase"/>
    <property type="match status" value="1"/>
</dbReference>
<dbReference type="GO" id="GO:0005524">
    <property type="term" value="F:ATP binding"/>
    <property type="evidence" value="ECO:0007669"/>
    <property type="project" value="UniProtKB-UniRule"/>
</dbReference>
<comment type="cofactor">
    <cofactor evidence="12">
        <name>Zn(2+)</name>
        <dbReference type="ChEBI" id="CHEBI:29105"/>
    </cofactor>
    <text evidence="12">Binds 1 zinc ion per subunit.</text>
</comment>
<comment type="catalytic activity">
    <reaction evidence="11 12">
        <text>tRNA(Ile) + L-isoleucine + ATP = L-isoleucyl-tRNA(Ile) + AMP + diphosphate</text>
        <dbReference type="Rhea" id="RHEA:11060"/>
        <dbReference type="Rhea" id="RHEA-COMP:9666"/>
        <dbReference type="Rhea" id="RHEA-COMP:9695"/>
        <dbReference type="ChEBI" id="CHEBI:30616"/>
        <dbReference type="ChEBI" id="CHEBI:33019"/>
        <dbReference type="ChEBI" id="CHEBI:58045"/>
        <dbReference type="ChEBI" id="CHEBI:78442"/>
        <dbReference type="ChEBI" id="CHEBI:78528"/>
        <dbReference type="ChEBI" id="CHEBI:456215"/>
        <dbReference type="EC" id="6.1.1.5"/>
    </reaction>
</comment>
<proteinExistence type="inferred from homology"/>
<evidence type="ECO:0000256" key="10">
    <source>
        <dbReference type="ARBA" id="ARBA00025217"/>
    </source>
</evidence>
<reference evidence="16" key="1">
    <citation type="submission" date="2018-01" db="EMBL/GenBank/DDBJ databases">
        <authorList>
            <person name="Regsiter A."/>
            <person name="William W."/>
        </authorList>
    </citation>
    <scope>NUCLEOTIDE SEQUENCE</scope>
    <source>
        <strain evidence="16">TRIP AH-1</strain>
    </source>
</reference>
<dbReference type="PROSITE" id="PS00178">
    <property type="entry name" value="AA_TRNA_LIGASE_I"/>
    <property type="match status" value="1"/>
</dbReference>
<comment type="similarity">
    <text evidence="1 12">Belongs to the class-I aminoacyl-tRNA synthetase family. IleS type 1 subfamily.</text>
</comment>
<dbReference type="Gene3D" id="1.10.10.830">
    <property type="entry name" value="Ile-tRNA synthetase CP2 domain-like"/>
    <property type="match status" value="1"/>
</dbReference>
<keyword evidence="2 12" id="KW-0963">Cytoplasm</keyword>
<feature type="binding site" evidence="12">
    <location>
        <position position="606"/>
    </location>
    <ligand>
        <name>ATP</name>
        <dbReference type="ChEBI" id="CHEBI:30616"/>
    </ligand>
</feature>
<dbReference type="GO" id="GO:0002161">
    <property type="term" value="F:aminoacyl-tRNA deacylase activity"/>
    <property type="evidence" value="ECO:0007669"/>
    <property type="project" value="InterPro"/>
</dbReference>
<dbReference type="InterPro" id="IPR009008">
    <property type="entry name" value="Val/Leu/Ile-tRNA-synth_edit"/>
</dbReference>
<dbReference type="PANTHER" id="PTHR42765:SF1">
    <property type="entry name" value="ISOLEUCINE--TRNA LIGASE, MITOCHONDRIAL"/>
    <property type="match status" value="1"/>
</dbReference>
<dbReference type="InterPro" id="IPR033708">
    <property type="entry name" value="Anticodon_Ile_BEm"/>
</dbReference>
<keyword evidence="7 12" id="KW-0067">ATP-binding</keyword>
<feature type="binding site" evidence="12">
    <location>
        <position position="920"/>
    </location>
    <ligand>
        <name>Zn(2+)</name>
        <dbReference type="ChEBI" id="CHEBI:29105"/>
    </ligand>
</feature>
<dbReference type="Pfam" id="PF00133">
    <property type="entry name" value="tRNA-synt_1"/>
    <property type="match status" value="1"/>
</dbReference>
<evidence type="ECO:0000256" key="12">
    <source>
        <dbReference type="HAMAP-Rule" id="MF_02002"/>
    </source>
</evidence>
<dbReference type="GO" id="GO:0004822">
    <property type="term" value="F:isoleucine-tRNA ligase activity"/>
    <property type="evidence" value="ECO:0007669"/>
    <property type="project" value="UniProtKB-UniRule"/>
</dbReference>
<evidence type="ECO:0000256" key="9">
    <source>
        <dbReference type="ARBA" id="ARBA00023146"/>
    </source>
</evidence>
<dbReference type="Gene3D" id="1.10.730.20">
    <property type="match status" value="1"/>
</dbReference>
<keyword evidence="6 12" id="KW-0862">Zinc</keyword>